<accession>A0A1G1W3N6</accession>
<feature type="region of interest" description="Disordered" evidence="1">
    <location>
        <begin position="1"/>
        <end position="24"/>
    </location>
</feature>
<keyword evidence="2" id="KW-1133">Transmembrane helix</keyword>
<evidence type="ECO:0000313" key="3">
    <source>
        <dbReference type="EMBL" id="OGY22298.1"/>
    </source>
</evidence>
<evidence type="ECO:0000313" key="4">
    <source>
        <dbReference type="Proteomes" id="UP000178493"/>
    </source>
</evidence>
<reference evidence="3 4" key="1">
    <citation type="journal article" date="2016" name="Nat. Commun.">
        <title>Thousands of microbial genomes shed light on interconnected biogeochemical processes in an aquifer system.</title>
        <authorList>
            <person name="Anantharaman K."/>
            <person name="Brown C.T."/>
            <person name="Hug L.A."/>
            <person name="Sharon I."/>
            <person name="Castelle C.J."/>
            <person name="Probst A.J."/>
            <person name="Thomas B.C."/>
            <person name="Singh A."/>
            <person name="Wilkins M.J."/>
            <person name="Karaoz U."/>
            <person name="Brodie E.L."/>
            <person name="Williams K.H."/>
            <person name="Hubbard S.S."/>
            <person name="Banfield J.F."/>
        </authorList>
    </citation>
    <scope>NUCLEOTIDE SEQUENCE [LARGE SCALE GENOMIC DNA]</scope>
</reference>
<gene>
    <name evidence="3" type="ORF">A2126_03925</name>
</gene>
<feature type="transmembrane region" description="Helical" evidence="2">
    <location>
        <begin position="29"/>
        <end position="50"/>
    </location>
</feature>
<evidence type="ECO:0000256" key="1">
    <source>
        <dbReference type="SAM" id="MobiDB-lite"/>
    </source>
</evidence>
<feature type="region of interest" description="Disordered" evidence="1">
    <location>
        <begin position="77"/>
        <end position="109"/>
    </location>
</feature>
<keyword evidence="2" id="KW-0472">Membrane</keyword>
<name>A0A1G1W3N6_9BACT</name>
<feature type="compositionally biased region" description="Polar residues" evidence="1">
    <location>
        <begin position="8"/>
        <end position="23"/>
    </location>
</feature>
<dbReference type="AlphaFoldDB" id="A0A1G1W3N6"/>
<dbReference type="Proteomes" id="UP000178493">
    <property type="component" value="Unassembled WGS sequence"/>
</dbReference>
<organism evidence="3 4">
    <name type="scientific">Candidatus Woykebacteria bacterium GWB1_45_5</name>
    <dbReference type="NCBI Taxonomy" id="1802592"/>
    <lineage>
        <taxon>Bacteria</taxon>
        <taxon>Candidatus Woykeibacteriota</taxon>
    </lineage>
</organism>
<protein>
    <submittedName>
        <fullName evidence="3">Uncharacterized protein</fullName>
    </submittedName>
</protein>
<proteinExistence type="predicted"/>
<evidence type="ECO:0000256" key="2">
    <source>
        <dbReference type="SAM" id="Phobius"/>
    </source>
</evidence>
<comment type="caution">
    <text evidence="3">The sequence shown here is derived from an EMBL/GenBank/DDBJ whole genome shotgun (WGS) entry which is preliminary data.</text>
</comment>
<feature type="compositionally biased region" description="Basic and acidic residues" evidence="1">
    <location>
        <begin position="77"/>
        <end position="100"/>
    </location>
</feature>
<keyword evidence="2" id="KW-0812">Transmembrane</keyword>
<dbReference type="EMBL" id="MHCO01000052">
    <property type="protein sequence ID" value="OGY22298.1"/>
    <property type="molecule type" value="Genomic_DNA"/>
</dbReference>
<sequence length="109" mass="11421">MPEVGVNPQVNNQPAGVPASTTTKSRRSYVSILIGVLAVVIAALAIWIGYQALNAGPSPSTSPTSVINQTVPEVKSDADLQKLEEEVKNTDVDGLTKDLDQNDTDAAGF</sequence>